<dbReference type="InterPro" id="IPR036514">
    <property type="entry name" value="SGNH_hydro_sf"/>
</dbReference>
<name>A0ABS4QMJ0_9NOCA</name>
<dbReference type="SUPFAM" id="SSF52266">
    <property type="entry name" value="SGNH hydrolase"/>
    <property type="match status" value="1"/>
</dbReference>
<organism evidence="2 3">
    <name type="scientific">Nocardia goodfellowii</name>
    <dbReference type="NCBI Taxonomy" id="882446"/>
    <lineage>
        <taxon>Bacteria</taxon>
        <taxon>Bacillati</taxon>
        <taxon>Actinomycetota</taxon>
        <taxon>Actinomycetes</taxon>
        <taxon>Mycobacteriales</taxon>
        <taxon>Nocardiaceae</taxon>
        <taxon>Nocardia</taxon>
    </lineage>
</organism>
<proteinExistence type="predicted"/>
<dbReference type="Pfam" id="PF13472">
    <property type="entry name" value="Lipase_GDSL_2"/>
    <property type="match status" value="1"/>
</dbReference>
<dbReference type="InterPro" id="IPR013830">
    <property type="entry name" value="SGNH_hydro"/>
</dbReference>
<feature type="domain" description="SGNH hydrolase-type esterase" evidence="1">
    <location>
        <begin position="29"/>
        <end position="200"/>
    </location>
</feature>
<reference evidence="2 3" key="1">
    <citation type="submission" date="2021-03" db="EMBL/GenBank/DDBJ databases">
        <title>Sequencing the genomes of 1000 actinobacteria strains.</title>
        <authorList>
            <person name="Klenk H.-P."/>
        </authorList>
    </citation>
    <scope>NUCLEOTIDE SEQUENCE [LARGE SCALE GENOMIC DNA]</scope>
    <source>
        <strain evidence="2 3">DSM 45516</strain>
    </source>
</reference>
<dbReference type="EMBL" id="JAGGMR010000001">
    <property type="protein sequence ID" value="MBP2192922.1"/>
    <property type="molecule type" value="Genomic_DNA"/>
</dbReference>
<evidence type="ECO:0000259" key="1">
    <source>
        <dbReference type="Pfam" id="PF13472"/>
    </source>
</evidence>
<protein>
    <submittedName>
        <fullName evidence="2">Lysophospholipase L1-like esterase</fullName>
    </submittedName>
</protein>
<accession>A0ABS4QMJ0</accession>
<gene>
    <name evidence="2" type="ORF">BJ987_005823</name>
</gene>
<comment type="caution">
    <text evidence="2">The sequence shown here is derived from an EMBL/GenBank/DDBJ whole genome shotgun (WGS) entry which is preliminary data.</text>
</comment>
<evidence type="ECO:0000313" key="3">
    <source>
        <dbReference type="Proteomes" id="UP001519325"/>
    </source>
</evidence>
<keyword evidence="3" id="KW-1185">Reference proteome</keyword>
<dbReference type="PANTHER" id="PTHR43784:SF2">
    <property type="entry name" value="GDSL-LIKE LIPASE_ACYLHYDROLASE, PUTATIVE (AFU_ORTHOLOGUE AFUA_2G00820)-RELATED"/>
    <property type="match status" value="1"/>
</dbReference>
<dbReference type="Proteomes" id="UP001519325">
    <property type="component" value="Unassembled WGS sequence"/>
</dbReference>
<dbReference type="PANTHER" id="PTHR43784">
    <property type="entry name" value="GDSL-LIKE LIPASE/ACYLHYDROLASE, PUTATIVE (AFU_ORTHOLOGUE AFUA_2G00820)-RELATED"/>
    <property type="match status" value="1"/>
</dbReference>
<dbReference type="RefSeq" id="WP_245366177.1">
    <property type="nucleotide sequence ID" value="NZ_JAGGMR010000001.1"/>
</dbReference>
<sequence length="220" mass="24792">MTEETDPFCLSPIDAAALLYDAPWQRFGVLGDSLSAGTGDPTPGYLPLGWCDRFERILRSVRPDLAYLNTARVGAKTPEVIAEQFDRMRGFRPDLLHLNSGANDIVRRDPDFGEIERELRRMYELAARTGAQLTVFTLGRAYVVPVFADWTDRLSRLNDITRRLAGEFDAVLTDFWDHDLNNRPNLLSADGIHFSTSGQAVITTEFVKQLAHRLSPARPR</sequence>
<dbReference type="CDD" id="cd01832">
    <property type="entry name" value="SGNH_hydrolase_like_1"/>
    <property type="match status" value="1"/>
</dbReference>
<evidence type="ECO:0000313" key="2">
    <source>
        <dbReference type="EMBL" id="MBP2192922.1"/>
    </source>
</evidence>
<dbReference type="Gene3D" id="3.40.50.1110">
    <property type="entry name" value="SGNH hydrolase"/>
    <property type="match status" value="1"/>
</dbReference>
<dbReference type="InterPro" id="IPR053140">
    <property type="entry name" value="GDSL_Rv0518-like"/>
</dbReference>